<dbReference type="InterPro" id="IPR036509">
    <property type="entry name" value="Met_Sox_Rdtase_MsrA_sf"/>
</dbReference>
<evidence type="ECO:0000256" key="1">
    <source>
        <dbReference type="ARBA" id="ARBA00005591"/>
    </source>
</evidence>
<comment type="catalytic activity">
    <reaction evidence="8 10">
        <text>[thioredoxin]-disulfide + L-methionine + H2O = L-methionine (S)-S-oxide + [thioredoxin]-dithiol</text>
        <dbReference type="Rhea" id="RHEA:19993"/>
        <dbReference type="Rhea" id="RHEA-COMP:10698"/>
        <dbReference type="Rhea" id="RHEA-COMP:10700"/>
        <dbReference type="ChEBI" id="CHEBI:15377"/>
        <dbReference type="ChEBI" id="CHEBI:29950"/>
        <dbReference type="ChEBI" id="CHEBI:50058"/>
        <dbReference type="ChEBI" id="CHEBI:57844"/>
        <dbReference type="ChEBI" id="CHEBI:58772"/>
        <dbReference type="EC" id="1.8.4.11"/>
    </reaction>
</comment>
<evidence type="ECO:0000313" key="12">
    <source>
        <dbReference type="EMBL" id="OBX07785.1"/>
    </source>
</evidence>
<dbReference type="GO" id="GO:0034599">
    <property type="term" value="P:cellular response to oxidative stress"/>
    <property type="evidence" value="ECO:0007669"/>
    <property type="project" value="TreeGrafter"/>
</dbReference>
<dbReference type="HAMAP" id="MF_01400">
    <property type="entry name" value="MsrB"/>
    <property type="match status" value="1"/>
</dbReference>
<protein>
    <recommendedName>
        <fullName evidence="9 10">Multifunctional fusion protein</fullName>
    </recommendedName>
    <domain>
        <recommendedName>
            <fullName evidence="10">Peptide methionine sulfoxide reductase MsrA</fullName>
            <shortName evidence="10">Protein-methionine-S-oxide reductase</shortName>
            <ecNumber evidence="10">1.8.4.11</ecNumber>
        </recommendedName>
        <alternativeName>
            <fullName evidence="10">Peptide-methionine (S)-S-oxide reductase</fullName>
            <shortName evidence="10">Peptide Met(O) reductase</shortName>
        </alternativeName>
    </domain>
    <domain>
        <recommendedName>
            <fullName evidence="9">Peptide methionine sulfoxide reductase MsrB</fullName>
            <ecNumber evidence="9">1.8.4.12</ecNumber>
        </recommendedName>
        <alternativeName>
            <fullName evidence="9">Peptide-methionine (R)-S-oxide reductase</fullName>
        </alternativeName>
    </domain>
</protein>
<dbReference type="Pfam" id="PF01641">
    <property type="entry name" value="SelR"/>
    <property type="match status" value="1"/>
</dbReference>
<evidence type="ECO:0000256" key="2">
    <source>
        <dbReference type="ARBA" id="ARBA00008076"/>
    </source>
</evidence>
<feature type="domain" description="MsrB" evidence="11">
    <location>
        <begin position="188"/>
        <end position="311"/>
    </location>
</feature>
<dbReference type="GO" id="GO:0005737">
    <property type="term" value="C:cytoplasm"/>
    <property type="evidence" value="ECO:0007669"/>
    <property type="project" value="TreeGrafter"/>
</dbReference>
<comment type="catalytic activity">
    <reaction evidence="7 9">
        <text>L-methionyl-[protein] + [thioredoxin]-disulfide + H2O = L-methionyl-(R)-S-oxide-[protein] + [thioredoxin]-dithiol</text>
        <dbReference type="Rhea" id="RHEA:24164"/>
        <dbReference type="Rhea" id="RHEA-COMP:10698"/>
        <dbReference type="Rhea" id="RHEA-COMP:10700"/>
        <dbReference type="Rhea" id="RHEA-COMP:12313"/>
        <dbReference type="Rhea" id="RHEA-COMP:12314"/>
        <dbReference type="ChEBI" id="CHEBI:15377"/>
        <dbReference type="ChEBI" id="CHEBI:16044"/>
        <dbReference type="ChEBI" id="CHEBI:29950"/>
        <dbReference type="ChEBI" id="CHEBI:45764"/>
        <dbReference type="ChEBI" id="CHEBI:50058"/>
        <dbReference type="EC" id="1.8.4.12"/>
    </reaction>
</comment>
<accession>A0AB36E0E8</accession>
<comment type="caution">
    <text evidence="12">The sequence shown here is derived from an EMBL/GenBank/DDBJ whole genome shotgun (WGS) entry which is preliminary data.</text>
</comment>
<evidence type="ECO:0000256" key="7">
    <source>
        <dbReference type="ARBA" id="ARBA00048488"/>
    </source>
</evidence>
<gene>
    <name evidence="10" type="primary">msrA</name>
    <name evidence="9" type="synonym">msrB</name>
    <name evidence="12" type="ORF">QV09_10350</name>
</gene>
<dbReference type="Pfam" id="PF01625">
    <property type="entry name" value="PMSR"/>
    <property type="match status" value="1"/>
</dbReference>
<evidence type="ECO:0000313" key="13">
    <source>
        <dbReference type="Proteomes" id="UP000092527"/>
    </source>
</evidence>
<dbReference type="AlphaFoldDB" id="A0AB36E0E8"/>
<dbReference type="Gene3D" id="3.30.1060.10">
    <property type="entry name" value="Peptide methionine sulphoxide reductase MsrA"/>
    <property type="match status" value="1"/>
</dbReference>
<dbReference type="NCBIfam" id="NF010625">
    <property type="entry name" value="PRK14018.1"/>
    <property type="match status" value="1"/>
</dbReference>
<keyword evidence="4" id="KW-0511">Multifunctional enzyme</keyword>
<evidence type="ECO:0000256" key="4">
    <source>
        <dbReference type="ARBA" id="ARBA00023268"/>
    </source>
</evidence>
<dbReference type="Proteomes" id="UP000092527">
    <property type="component" value="Unassembled WGS sequence"/>
</dbReference>
<evidence type="ECO:0000256" key="8">
    <source>
        <dbReference type="ARBA" id="ARBA00048782"/>
    </source>
</evidence>
<dbReference type="InterPro" id="IPR002579">
    <property type="entry name" value="Met_Sox_Rdtase_MsrB_dom"/>
</dbReference>
<dbReference type="GO" id="GO:0033743">
    <property type="term" value="F:peptide-methionine (R)-S-oxide reductase activity"/>
    <property type="evidence" value="ECO:0007669"/>
    <property type="project" value="UniProtKB-UniRule"/>
</dbReference>
<dbReference type="RefSeq" id="WP_066422199.1">
    <property type="nucleotide sequence ID" value="NZ_JTJU01000065.1"/>
</dbReference>
<organism evidence="12 13">
    <name type="scientific">Gallibacterium salpingitidis</name>
    <dbReference type="NCBI Taxonomy" id="505341"/>
    <lineage>
        <taxon>Bacteria</taxon>
        <taxon>Pseudomonadati</taxon>
        <taxon>Pseudomonadota</taxon>
        <taxon>Gammaproteobacteria</taxon>
        <taxon>Pasteurellales</taxon>
        <taxon>Pasteurellaceae</taxon>
        <taxon>Gallibacterium</taxon>
    </lineage>
</organism>
<feature type="active site" description="Nucleophile" evidence="9">
    <location>
        <position position="300"/>
    </location>
</feature>
<dbReference type="HAMAP" id="MF_01401">
    <property type="entry name" value="MsrA"/>
    <property type="match status" value="1"/>
</dbReference>
<dbReference type="InterPro" id="IPR011057">
    <property type="entry name" value="Mss4-like_sf"/>
</dbReference>
<keyword evidence="3 9" id="KW-0560">Oxidoreductase</keyword>
<evidence type="ECO:0000259" key="11">
    <source>
        <dbReference type="PROSITE" id="PS51790"/>
    </source>
</evidence>
<dbReference type="SUPFAM" id="SSF55068">
    <property type="entry name" value="Peptide methionine sulfoxide reductase"/>
    <property type="match status" value="1"/>
</dbReference>
<dbReference type="SUPFAM" id="SSF51316">
    <property type="entry name" value="Mss4-like"/>
    <property type="match status" value="1"/>
</dbReference>
<dbReference type="FunFam" id="3.30.1060.10:FF:000007">
    <property type="entry name" value="Peptide methionine sulfoxide reductase msrA/msrB"/>
    <property type="match status" value="1"/>
</dbReference>
<evidence type="ECO:0000256" key="5">
    <source>
        <dbReference type="ARBA" id="ARBA00024679"/>
    </source>
</evidence>
<dbReference type="PANTHER" id="PTHR42799">
    <property type="entry name" value="MITOCHONDRIAL PEPTIDE METHIONINE SULFOXIDE REDUCTASE"/>
    <property type="match status" value="1"/>
</dbReference>
<evidence type="ECO:0000256" key="9">
    <source>
        <dbReference type="HAMAP-Rule" id="MF_01400"/>
    </source>
</evidence>
<dbReference type="InterPro" id="IPR050162">
    <property type="entry name" value="MsrA_MetSO_reductase"/>
</dbReference>
<dbReference type="FunFam" id="2.170.150.20:FF:000003">
    <property type="entry name" value="Peptide methionine sulfoxide reductase MsrB"/>
    <property type="match status" value="1"/>
</dbReference>
<dbReference type="PANTHER" id="PTHR42799:SF2">
    <property type="entry name" value="MITOCHONDRIAL PEPTIDE METHIONINE SULFOXIDE REDUCTASE"/>
    <property type="match status" value="1"/>
</dbReference>
<proteinExistence type="inferred from homology"/>
<evidence type="ECO:0000256" key="3">
    <source>
        <dbReference type="ARBA" id="ARBA00023002"/>
    </source>
</evidence>
<sequence length="328" mass="36673">MNEPSLKNISSHNLHTAEIYLAGGCFWGLEAYFAAIGGVLDAESGYANGNTENPSYQEVCHGSGHAETIKVTYDPALISLSTILEYYFRVIDPTSLNKQGHDQGIQYRTGIYYTNPEQKPIIDAAMAIEQTKWDQPLVVEVTPLVSYYPAEEYHQDYLAKNPNGYCHIDLSKADDVIIDATQYPKPTPAEIQQKLSAKAFAITQQAGTERPFSHPYWNDFKEGLYVDIITGEPLFSSSDKYRCECGWPSFTRPISPDVVHYVRDTSHGMIRTEVRSRSADAHLGHVFEDGPADKGGLRYCINGAALRFIPLEQLAAEGYAYLTKRIKK</sequence>
<reference evidence="12 13" key="1">
    <citation type="submission" date="2014-11" db="EMBL/GenBank/DDBJ databases">
        <title>Pan-genome of Gallibacterium spp.</title>
        <authorList>
            <person name="Kudirkiene E."/>
            <person name="Bojesen A.M."/>
        </authorList>
    </citation>
    <scope>NUCLEOTIDE SEQUENCE [LARGE SCALE GENOMIC DNA]</scope>
    <source>
        <strain evidence="12 13">18469/18</strain>
    </source>
</reference>
<name>A0AB36E0E8_9PAST</name>
<dbReference type="EC" id="1.8.4.11" evidence="10"/>
<evidence type="ECO:0000256" key="6">
    <source>
        <dbReference type="ARBA" id="ARBA00047806"/>
    </source>
</evidence>
<dbReference type="Gene3D" id="2.170.150.20">
    <property type="entry name" value="Peptide methionine sulfoxide reductase"/>
    <property type="match status" value="1"/>
</dbReference>
<dbReference type="PROSITE" id="PS51790">
    <property type="entry name" value="MSRB"/>
    <property type="match status" value="1"/>
</dbReference>
<comment type="catalytic activity">
    <reaction evidence="6 10">
        <text>L-methionyl-[protein] + [thioredoxin]-disulfide + H2O = L-methionyl-(S)-S-oxide-[protein] + [thioredoxin]-dithiol</text>
        <dbReference type="Rhea" id="RHEA:14217"/>
        <dbReference type="Rhea" id="RHEA-COMP:10698"/>
        <dbReference type="Rhea" id="RHEA-COMP:10700"/>
        <dbReference type="Rhea" id="RHEA-COMP:12313"/>
        <dbReference type="Rhea" id="RHEA-COMP:12315"/>
        <dbReference type="ChEBI" id="CHEBI:15377"/>
        <dbReference type="ChEBI" id="CHEBI:16044"/>
        <dbReference type="ChEBI" id="CHEBI:29950"/>
        <dbReference type="ChEBI" id="CHEBI:44120"/>
        <dbReference type="ChEBI" id="CHEBI:50058"/>
        <dbReference type="EC" id="1.8.4.11"/>
    </reaction>
</comment>
<comment type="caution">
    <text evidence="9">Lacks conserved residue(s) required for the propagation of feature annotation.</text>
</comment>
<comment type="similarity">
    <text evidence="1 10">Belongs to the MsrA Met sulfoxide reductase family.</text>
</comment>
<feature type="active site" evidence="10">
    <location>
        <position position="25"/>
    </location>
</feature>
<dbReference type="EMBL" id="JTJU01000065">
    <property type="protein sequence ID" value="OBX07785.1"/>
    <property type="molecule type" value="Genomic_DNA"/>
</dbReference>
<comment type="similarity">
    <text evidence="2">In the C-terminal section; belongs to the MsrB Met sulfoxide reductase family.</text>
</comment>
<dbReference type="GO" id="GO:0008113">
    <property type="term" value="F:peptide-methionine (S)-S-oxide reductase activity"/>
    <property type="evidence" value="ECO:0007669"/>
    <property type="project" value="UniProtKB-UniRule"/>
</dbReference>
<evidence type="ECO:0000256" key="10">
    <source>
        <dbReference type="HAMAP-Rule" id="MF_01401"/>
    </source>
</evidence>
<comment type="similarity">
    <text evidence="9">Belongs to the MsrB Met sulfoxide reductase family.</text>
</comment>
<dbReference type="EC" id="1.8.4.12" evidence="9"/>
<dbReference type="InterPro" id="IPR002569">
    <property type="entry name" value="Met_Sox_Rdtase_MsrA_dom"/>
</dbReference>
<dbReference type="NCBIfam" id="TIGR00357">
    <property type="entry name" value="peptide-methionine (R)-S-oxide reductase MsrB"/>
    <property type="match status" value="1"/>
</dbReference>
<comment type="function">
    <text evidence="5 10">Has an important function as a repair enzyme for proteins that have been inactivated by oxidation. Catalyzes the reversible oxidation-reduction of methionine sulfoxide in proteins to methionine.</text>
</comment>
<dbReference type="NCBIfam" id="TIGR00401">
    <property type="entry name" value="msrA"/>
    <property type="match status" value="1"/>
</dbReference>